<feature type="transmembrane region" description="Helical" evidence="3">
    <location>
        <begin position="35"/>
        <end position="55"/>
    </location>
</feature>
<gene>
    <name evidence="4" type="ORF">E2C06_08670</name>
</gene>
<dbReference type="PANTHER" id="PTHR32309">
    <property type="entry name" value="TYROSINE-PROTEIN KINASE"/>
    <property type="match status" value="1"/>
</dbReference>
<evidence type="ECO:0000256" key="2">
    <source>
        <dbReference type="SAM" id="MobiDB-lite"/>
    </source>
</evidence>
<keyword evidence="5" id="KW-1185">Reference proteome</keyword>
<keyword evidence="1" id="KW-0175">Coiled coil</keyword>
<accession>A0A4R5QIU8</accession>
<feature type="coiled-coil region" evidence="1">
    <location>
        <begin position="281"/>
        <end position="308"/>
    </location>
</feature>
<comment type="caution">
    <text evidence="4">The sequence shown here is derived from an EMBL/GenBank/DDBJ whole genome shotgun (WGS) entry which is preliminary data.</text>
</comment>
<evidence type="ECO:0000313" key="4">
    <source>
        <dbReference type="EMBL" id="TDH63056.1"/>
    </source>
</evidence>
<feature type="region of interest" description="Disordered" evidence="2">
    <location>
        <begin position="360"/>
        <end position="480"/>
    </location>
</feature>
<organism evidence="4 5">
    <name type="scientific">Dankookia rubra</name>
    <dbReference type="NCBI Taxonomy" id="1442381"/>
    <lineage>
        <taxon>Bacteria</taxon>
        <taxon>Pseudomonadati</taxon>
        <taxon>Pseudomonadota</taxon>
        <taxon>Alphaproteobacteria</taxon>
        <taxon>Acetobacterales</taxon>
        <taxon>Roseomonadaceae</taxon>
        <taxon>Dankookia</taxon>
    </lineage>
</organism>
<keyword evidence="3" id="KW-0812">Transmembrane</keyword>
<dbReference type="PANTHER" id="PTHR32309:SF31">
    <property type="entry name" value="CAPSULAR EXOPOLYSACCHARIDE FAMILY"/>
    <property type="match status" value="1"/>
</dbReference>
<dbReference type="OrthoDB" id="9795292at2"/>
<keyword evidence="3" id="KW-1133">Transmembrane helix</keyword>
<keyword evidence="3" id="KW-0472">Membrane</keyword>
<dbReference type="InterPro" id="IPR050445">
    <property type="entry name" value="Bact_polysacc_biosynth/exp"/>
</dbReference>
<evidence type="ECO:0000256" key="1">
    <source>
        <dbReference type="SAM" id="Coils"/>
    </source>
</evidence>
<protein>
    <submittedName>
        <fullName evidence="4">Chain-length determining protein</fullName>
    </submittedName>
</protein>
<dbReference type="AlphaFoldDB" id="A0A4R5QIU8"/>
<evidence type="ECO:0000256" key="3">
    <source>
        <dbReference type="SAM" id="Phobius"/>
    </source>
</evidence>
<feature type="compositionally biased region" description="Basic residues" evidence="2">
    <location>
        <begin position="444"/>
        <end position="468"/>
    </location>
</feature>
<proteinExistence type="predicted"/>
<evidence type="ECO:0000313" key="5">
    <source>
        <dbReference type="Proteomes" id="UP000295096"/>
    </source>
</evidence>
<sequence>MSDIAANAPAIAPPAPPPIAEVIHAVLAAAWRRRYVILLPIVILPPVGFFLGSMAPRSYETRMSVLIQDPAKFNPFLEDLSVKTNLKERMEGLRALLMSRHVLGQVAEDLQMVPAGATEAQQSAAVAELAAGLFVTLLGQEMVEMRYRARSPEGMDRTLGQIGTRFIERVRGPEDSSMRDSFRFLEGQWAESQAQLQQSEQALAEFKARHAAQLPELRTANLQRMAALREQLADREVKLAGAEGEVGAMKDRLVQTNPVLGRMEQDIVAILGELALLRARYTEEHSAVQAAEGRLKRLENERQALLKAAEQAPAVDMDRLWNLAATLQPKTEGAQPLLISQIGAMAAARDRLEQLRGETANIRASIAEPRHPHRRQRRGGARVEGAGARGDGEGRADPAAPHPVRAGTGDQRAGDPAGAGAHQDHRPTLSPLGADEADDGDIRGRRRGGRPRPRHRPRLPAGTGRRHLPPSPRRGEDHRR</sequence>
<name>A0A4R5QIU8_9PROT</name>
<dbReference type="RefSeq" id="WP_133288202.1">
    <property type="nucleotide sequence ID" value="NZ_SMSJ01000007.1"/>
</dbReference>
<dbReference type="EMBL" id="SMSJ01000007">
    <property type="protein sequence ID" value="TDH63056.1"/>
    <property type="molecule type" value="Genomic_DNA"/>
</dbReference>
<dbReference type="Proteomes" id="UP000295096">
    <property type="component" value="Unassembled WGS sequence"/>
</dbReference>
<reference evidence="4 5" key="1">
    <citation type="journal article" date="2016" name="J. Microbiol.">
        <title>Dankookia rubra gen. nov., sp. nov., an alphaproteobacterium isolated from sediment of a shallow stream.</title>
        <authorList>
            <person name="Kim W.H."/>
            <person name="Kim D.H."/>
            <person name="Kang K."/>
            <person name="Ahn T.Y."/>
        </authorList>
    </citation>
    <scope>NUCLEOTIDE SEQUENCE [LARGE SCALE GENOMIC DNA]</scope>
    <source>
        <strain evidence="4 5">JCM30602</strain>
    </source>
</reference>
<feature type="compositionally biased region" description="Basic residues" evidence="2">
    <location>
        <begin position="371"/>
        <end position="380"/>
    </location>
</feature>